<keyword evidence="2" id="KW-0227">DNA damage</keyword>
<name>A0A3N2D023_9MICO</name>
<organism evidence="12 13">
    <name type="scientific">Salana multivorans</name>
    <dbReference type="NCBI Taxonomy" id="120377"/>
    <lineage>
        <taxon>Bacteria</taxon>
        <taxon>Bacillati</taxon>
        <taxon>Actinomycetota</taxon>
        <taxon>Actinomycetes</taxon>
        <taxon>Micrococcales</taxon>
        <taxon>Beutenbergiaceae</taxon>
        <taxon>Salana</taxon>
    </lineage>
</organism>
<protein>
    <recommendedName>
        <fullName evidence="8">Probable DNA 3'-5' helicase RecG</fullName>
    </recommendedName>
</protein>
<feature type="region of interest" description="Disordered" evidence="9">
    <location>
        <begin position="529"/>
        <end position="555"/>
    </location>
</feature>
<dbReference type="SMART" id="SM00487">
    <property type="entry name" value="DEXDc"/>
    <property type="match status" value="1"/>
</dbReference>
<keyword evidence="1" id="KW-0547">Nucleotide-binding</keyword>
<keyword evidence="13" id="KW-1185">Reference proteome</keyword>
<evidence type="ECO:0000256" key="9">
    <source>
        <dbReference type="SAM" id="MobiDB-lite"/>
    </source>
</evidence>
<evidence type="ECO:0000256" key="8">
    <source>
        <dbReference type="ARBA" id="ARBA00049819"/>
    </source>
</evidence>
<evidence type="ECO:0000313" key="12">
    <source>
        <dbReference type="EMBL" id="ROR93120.1"/>
    </source>
</evidence>
<dbReference type="InterPro" id="IPR001650">
    <property type="entry name" value="Helicase_C-like"/>
</dbReference>
<dbReference type="PROSITE" id="PS51192">
    <property type="entry name" value="HELICASE_ATP_BIND_1"/>
    <property type="match status" value="1"/>
</dbReference>
<dbReference type="Proteomes" id="UP000275356">
    <property type="component" value="Unassembled WGS sequence"/>
</dbReference>
<dbReference type="PROSITE" id="PS51194">
    <property type="entry name" value="HELICASE_CTER"/>
    <property type="match status" value="1"/>
</dbReference>
<keyword evidence="7" id="KW-0234">DNA repair</keyword>
<feature type="compositionally biased region" description="Acidic residues" evidence="9">
    <location>
        <begin position="152"/>
        <end position="162"/>
    </location>
</feature>
<dbReference type="InterPro" id="IPR033454">
    <property type="entry name" value="RecG_wedge"/>
</dbReference>
<dbReference type="Pfam" id="PF17191">
    <property type="entry name" value="RecG_wedge"/>
    <property type="match status" value="1"/>
</dbReference>
<evidence type="ECO:0000259" key="11">
    <source>
        <dbReference type="PROSITE" id="PS51194"/>
    </source>
</evidence>
<dbReference type="GO" id="GO:0003677">
    <property type="term" value="F:DNA binding"/>
    <property type="evidence" value="ECO:0007669"/>
    <property type="project" value="UniProtKB-KW"/>
</dbReference>
<evidence type="ECO:0000256" key="6">
    <source>
        <dbReference type="ARBA" id="ARBA00023125"/>
    </source>
</evidence>
<dbReference type="RefSeq" id="WP_245968070.1">
    <property type="nucleotide sequence ID" value="NZ_RKHQ01000002.1"/>
</dbReference>
<dbReference type="InterPro" id="IPR012340">
    <property type="entry name" value="NA-bd_OB-fold"/>
</dbReference>
<evidence type="ECO:0000256" key="3">
    <source>
        <dbReference type="ARBA" id="ARBA00022801"/>
    </source>
</evidence>
<keyword evidence="3" id="KW-0378">Hydrolase</keyword>
<dbReference type="Pfam" id="PF00270">
    <property type="entry name" value="DEAD"/>
    <property type="match status" value="1"/>
</dbReference>
<dbReference type="Pfam" id="PF00271">
    <property type="entry name" value="Helicase_C"/>
    <property type="match status" value="1"/>
</dbReference>
<dbReference type="CDD" id="cd17992">
    <property type="entry name" value="DEXHc_RecG"/>
    <property type="match status" value="1"/>
</dbReference>
<dbReference type="SUPFAM" id="SSF50249">
    <property type="entry name" value="Nucleic acid-binding proteins"/>
    <property type="match status" value="1"/>
</dbReference>
<evidence type="ECO:0000259" key="10">
    <source>
        <dbReference type="PROSITE" id="PS51192"/>
    </source>
</evidence>
<evidence type="ECO:0000256" key="1">
    <source>
        <dbReference type="ARBA" id="ARBA00022741"/>
    </source>
</evidence>
<evidence type="ECO:0000256" key="5">
    <source>
        <dbReference type="ARBA" id="ARBA00022840"/>
    </source>
</evidence>
<reference evidence="12 13" key="1">
    <citation type="submission" date="2018-11" db="EMBL/GenBank/DDBJ databases">
        <title>Sequencing the genomes of 1000 actinobacteria strains.</title>
        <authorList>
            <person name="Klenk H.-P."/>
        </authorList>
    </citation>
    <scope>NUCLEOTIDE SEQUENCE [LARGE SCALE GENOMIC DNA]</scope>
    <source>
        <strain evidence="12 13">DSM 13521</strain>
    </source>
</reference>
<feature type="region of interest" description="Disordered" evidence="9">
    <location>
        <begin position="1"/>
        <end position="20"/>
    </location>
</feature>
<evidence type="ECO:0000313" key="13">
    <source>
        <dbReference type="Proteomes" id="UP000275356"/>
    </source>
</evidence>
<dbReference type="GO" id="GO:0005524">
    <property type="term" value="F:ATP binding"/>
    <property type="evidence" value="ECO:0007669"/>
    <property type="project" value="UniProtKB-KW"/>
</dbReference>
<dbReference type="GO" id="GO:0006281">
    <property type="term" value="P:DNA repair"/>
    <property type="evidence" value="ECO:0007669"/>
    <property type="project" value="UniProtKB-KW"/>
</dbReference>
<dbReference type="Pfam" id="PF19833">
    <property type="entry name" value="RecG_dom3_C"/>
    <property type="match status" value="1"/>
</dbReference>
<keyword evidence="6" id="KW-0238">DNA-binding</keyword>
<comment type="caution">
    <text evidence="12">The sequence shown here is derived from an EMBL/GenBank/DDBJ whole genome shotgun (WGS) entry which is preliminary data.</text>
</comment>
<dbReference type="SUPFAM" id="SSF52540">
    <property type="entry name" value="P-loop containing nucleoside triphosphate hydrolases"/>
    <property type="match status" value="2"/>
</dbReference>
<keyword evidence="5" id="KW-0067">ATP-binding</keyword>
<feature type="region of interest" description="Disordered" evidence="9">
    <location>
        <begin position="152"/>
        <end position="173"/>
    </location>
</feature>
<dbReference type="InterPro" id="IPR027417">
    <property type="entry name" value="P-loop_NTPase"/>
</dbReference>
<dbReference type="CDD" id="cd04488">
    <property type="entry name" value="RecG_wedge_OBF"/>
    <property type="match status" value="1"/>
</dbReference>
<feature type="domain" description="Helicase ATP-binding" evidence="10">
    <location>
        <begin position="301"/>
        <end position="474"/>
    </location>
</feature>
<evidence type="ECO:0000256" key="7">
    <source>
        <dbReference type="ARBA" id="ARBA00023204"/>
    </source>
</evidence>
<keyword evidence="4 12" id="KW-0347">Helicase</keyword>
<dbReference type="InterPro" id="IPR045562">
    <property type="entry name" value="RecG_dom3_C"/>
</dbReference>
<feature type="compositionally biased region" description="Acidic residues" evidence="9">
    <location>
        <begin position="529"/>
        <end position="543"/>
    </location>
</feature>
<dbReference type="InterPro" id="IPR047112">
    <property type="entry name" value="RecG/Mfd"/>
</dbReference>
<dbReference type="InterPro" id="IPR014001">
    <property type="entry name" value="Helicase_ATP-bd"/>
</dbReference>
<feature type="domain" description="Helicase C-terminal" evidence="11">
    <location>
        <begin position="537"/>
        <end position="692"/>
    </location>
</feature>
<evidence type="ECO:0000256" key="4">
    <source>
        <dbReference type="ARBA" id="ARBA00022806"/>
    </source>
</evidence>
<dbReference type="EMBL" id="RKHQ01000002">
    <property type="protein sequence ID" value="ROR93120.1"/>
    <property type="molecule type" value="Genomic_DNA"/>
</dbReference>
<dbReference type="PANTHER" id="PTHR47964:SF1">
    <property type="entry name" value="ATP-DEPENDENT DNA HELICASE HOMOLOG RECG, CHLOROPLASTIC"/>
    <property type="match status" value="1"/>
</dbReference>
<dbReference type="Gene3D" id="3.40.50.300">
    <property type="entry name" value="P-loop containing nucleotide triphosphate hydrolases"/>
    <property type="match status" value="2"/>
</dbReference>
<evidence type="ECO:0000256" key="2">
    <source>
        <dbReference type="ARBA" id="ARBA00022763"/>
    </source>
</evidence>
<dbReference type="GO" id="GO:0003678">
    <property type="term" value="F:DNA helicase activity"/>
    <property type="evidence" value="ECO:0007669"/>
    <property type="project" value="TreeGrafter"/>
</dbReference>
<dbReference type="PANTHER" id="PTHR47964">
    <property type="entry name" value="ATP-DEPENDENT DNA HELICASE HOMOLOG RECG, CHLOROPLASTIC"/>
    <property type="match status" value="1"/>
</dbReference>
<dbReference type="InterPro" id="IPR011545">
    <property type="entry name" value="DEAD/DEAH_box_helicase_dom"/>
</dbReference>
<dbReference type="GO" id="GO:0016787">
    <property type="term" value="F:hydrolase activity"/>
    <property type="evidence" value="ECO:0007669"/>
    <property type="project" value="UniProtKB-KW"/>
</dbReference>
<dbReference type="Gene3D" id="2.40.50.140">
    <property type="entry name" value="Nucleic acid-binding proteins"/>
    <property type="match status" value="1"/>
</dbReference>
<dbReference type="SMART" id="SM00490">
    <property type="entry name" value="HELICc"/>
    <property type="match status" value="1"/>
</dbReference>
<gene>
    <name evidence="12" type="ORF">EDD28_2527</name>
</gene>
<dbReference type="AlphaFoldDB" id="A0A3N2D023"/>
<proteinExistence type="predicted"/>
<sequence length="765" mass="82466">MTSSGRGSDGHWPGMPRTPVDRSLRMQLGEAASRKYAKLGLHSVRDLLEHYPRRMIDPGRLTDLSRLRPGQHVVVVVDVLGLTARPMRARRGFVVQVDVSDGDGVLQIVYFAPSAHRVAYLERRLAPGRRIVVDGVVAAHGGRLQLTHPEIDDVDEEETDEEARERASRPKVRYGQTRGLKSLTIQKHVRGVLASLDDELLPDPVPLEVRLERGLLTHAMALRAIHEPQDAQQYRDAVEALRFEEAFVLQAAMARRRHEASLEPATARPVRPGGILDVFDTRPPFTLTAGQLEVGGEISRELAGTTPMHRLLQGEVGSGKTLVALRAMLQVVDNGGQAALLAPTEVLAAQHERSIRGLLGDLGEAGMLGGALDATRVVLLTGSQSTAQRRKALLEAATGTAGIVIGTHALLQQHVTFHDLGLVVVDEQHRFGVEQRDALRAKARTAPHLLVMTATPIPRTVAMTIFGDLEVSTLRQLPAGRADVATHVVDTGNERWVQRMWARVAEEVGQGRRVYVVCPRISATVAEAGEDLDAGPAADDDDGTTGGEPSAAPRELESVEAVVERLGGEPALAGIELRALHGRMGPEEKDAAMADFASGAAPVLVATTVVEVGVDVPEASVMVILDADRFGLSQLHQLRGRIGRGALPGVCFAVTPVPELDPGTGERSAARERLETFAGTRDGFALAEADLGQRREGDVLGAAQHGRTASLRLLRVVHDAETIELAREAARSVVASDPALERHPELAEAITRALDAEREEYLERS</sequence>
<accession>A0A3N2D023</accession>